<dbReference type="InterPro" id="IPR036853">
    <property type="entry name" value="Ribosomal_uL14_sf"/>
</dbReference>
<dbReference type="OrthoDB" id="9806379at2"/>
<evidence type="ECO:0000313" key="8">
    <source>
        <dbReference type="EMBL" id="ADI38841.1"/>
    </source>
</evidence>
<dbReference type="PANTHER" id="PTHR11761">
    <property type="entry name" value="50S/60S RIBOSOMAL PROTEIN L14/L23"/>
    <property type="match status" value="1"/>
</dbReference>
<dbReference type="GO" id="GO:0070180">
    <property type="term" value="F:large ribosomal subunit rRNA binding"/>
    <property type="evidence" value="ECO:0007669"/>
    <property type="project" value="TreeGrafter"/>
</dbReference>
<dbReference type="Gene3D" id="2.40.150.20">
    <property type="entry name" value="Ribosomal protein L14"/>
    <property type="match status" value="1"/>
</dbReference>
<dbReference type="SUPFAM" id="SSF50193">
    <property type="entry name" value="Ribosomal protein L14"/>
    <property type="match status" value="1"/>
</dbReference>
<comment type="subunit">
    <text evidence="5">Part of the 50S ribosomal subunit. Forms a cluster with proteins L3 and L19. In the 70S ribosome, L14 and L19 interact and together make contacts with the 16S rRNA in bridges B5 and B8.</text>
</comment>
<dbReference type="KEGG" id="wch:wcw_1492"/>
<gene>
    <name evidence="5 8" type="primary">rplN</name>
    <name evidence="8" type="ordered locus">wcw_1492</name>
</gene>
<dbReference type="SMART" id="SM01374">
    <property type="entry name" value="Ribosomal_L14"/>
    <property type="match status" value="1"/>
</dbReference>
<evidence type="ECO:0000256" key="1">
    <source>
        <dbReference type="ARBA" id="ARBA00022730"/>
    </source>
</evidence>
<dbReference type="InterPro" id="IPR000218">
    <property type="entry name" value="Ribosomal_uL14"/>
</dbReference>
<evidence type="ECO:0000256" key="4">
    <source>
        <dbReference type="ARBA" id="ARBA00023274"/>
    </source>
</evidence>
<accession>D6YRZ6</accession>
<dbReference type="GO" id="GO:0003735">
    <property type="term" value="F:structural constituent of ribosome"/>
    <property type="evidence" value="ECO:0007669"/>
    <property type="project" value="InterPro"/>
</dbReference>
<dbReference type="HOGENOM" id="CLU_095071_2_1_0"/>
<proteinExistence type="inferred from homology"/>
<dbReference type="eggNOG" id="COG0093">
    <property type="taxonomic scope" value="Bacteria"/>
</dbReference>
<protein>
    <recommendedName>
        <fullName evidence="5">Large ribosomal subunit protein uL14</fullName>
    </recommendedName>
</protein>
<dbReference type="NCBIfam" id="TIGR01067">
    <property type="entry name" value="rplN_bact"/>
    <property type="match status" value="1"/>
</dbReference>
<dbReference type="GO" id="GO:0006412">
    <property type="term" value="P:translation"/>
    <property type="evidence" value="ECO:0007669"/>
    <property type="project" value="UniProtKB-UniRule"/>
</dbReference>
<evidence type="ECO:0000313" key="9">
    <source>
        <dbReference type="Proteomes" id="UP000001505"/>
    </source>
</evidence>
<sequence>MIQQESELLVADNTGAKRVKCFKVLGGSKRRYANVGDIIVASVQEAEPNGSIKKGEVVKAVIVRTKYYIKRPDGTKLKFDTNACVLIDDKKNPKGSRVFGPVARELRDKNYLKIVSLAPEVI</sequence>
<dbReference type="RefSeq" id="WP_013182549.1">
    <property type="nucleotide sequence ID" value="NC_014225.1"/>
</dbReference>
<dbReference type="PANTHER" id="PTHR11761:SF3">
    <property type="entry name" value="LARGE RIBOSOMAL SUBUNIT PROTEIN UL14M"/>
    <property type="match status" value="1"/>
</dbReference>
<keyword evidence="4 5" id="KW-0687">Ribonucleoprotein</keyword>
<comment type="similarity">
    <text evidence="5 6">Belongs to the universal ribosomal protein uL14 family.</text>
</comment>
<dbReference type="CDD" id="cd00337">
    <property type="entry name" value="Ribosomal_uL14"/>
    <property type="match status" value="1"/>
</dbReference>
<dbReference type="InterPro" id="IPR005745">
    <property type="entry name" value="Ribosomal_uL14_bac-type"/>
</dbReference>
<keyword evidence="9" id="KW-1185">Reference proteome</keyword>
<dbReference type="Pfam" id="PF00238">
    <property type="entry name" value="Ribosomal_L14"/>
    <property type="match status" value="1"/>
</dbReference>
<dbReference type="HAMAP" id="MF_01367">
    <property type="entry name" value="Ribosomal_uL14"/>
    <property type="match status" value="1"/>
</dbReference>
<name>D6YRZ6_WADCW</name>
<dbReference type="EMBL" id="CP001928">
    <property type="protein sequence ID" value="ADI38841.1"/>
    <property type="molecule type" value="Genomic_DNA"/>
</dbReference>
<evidence type="ECO:0000256" key="3">
    <source>
        <dbReference type="ARBA" id="ARBA00022980"/>
    </source>
</evidence>
<evidence type="ECO:0000256" key="5">
    <source>
        <dbReference type="HAMAP-Rule" id="MF_01367"/>
    </source>
</evidence>
<dbReference type="Proteomes" id="UP000001505">
    <property type="component" value="Chromosome"/>
</dbReference>
<dbReference type="FunFam" id="2.40.150.20:FF:000001">
    <property type="entry name" value="50S ribosomal protein L14"/>
    <property type="match status" value="1"/>
</dbReference>
<keyword evidence="1 5" id="KW-0699">rRNA-binding</keyword>
<organism evidence="8 9">
    <name type="scientific">Waddlia chondrophila (strain ATCC VR-1470 / WSU 86-1044)</name>
    <dbReference type="NCBI Taxonomy" id="716544"/>
    <lineage>
        <taxon>Bacteria</taxon>
        <taxon>Pseudomonadati</taxon>
        <taxon>Chlamydiota</taxon>
        <taxon>Chlamydiia</taxon>
        <taxon>Parachlamydiales</taxon>
        <taxon>Waddliaceae</taxon>
        <taxon>Waddlia</taxon>
    </lineage>
</organism>
<keyword evidence="3 5" id="KW-0689">Ribosomal protein</keyword>
<dbReference type="STRING" id="716544.wcw_1492"/>
<dbReference type="AlphaFoldDB" id="D6YRZ6"/>
<evidence type="ECO:0000256" key="7">
    <source>
        <dbReference type="RuleBase" id="RU003950"/>
    </source>
</evidence>
<dbReference type="GO" id="GO:0022625">
    <property type="term" value="C:cytosolic large ribosomal subunit"/>
    <property type="evidence" value="ECO:0007669"/>
    <property type="project" value="TreeGrafter"/>
</dbReference>
<evidence type="ECO:0000256" key="2">
    <source>
        <dbReference type="ARBA" id="ARBA00022884"/>
    </source>
</evidence>
<dbReference type="PROSITE" id="PS00049">
    <property type="entry name" value="RIBOSOMAL_L14"/>
    <property type="match status" value="1"/>
</dbReference>
<reference evidence="8 9" key="1">
    <citation type="journal article" date="2010" name="PLoS ONE">
        <title>The Waddlia genome: a window into chlamydial biology.</title>
        <authorList>
            <person name="Bertelli C."/>
            <person name="Collyn F."/>
            <person name="Croxatto A."/>
            <person name="Ruckert C."/>
            <person name="Polkinghorne A."/>
            <person name="Kebbi-Beghdadi C."/>
            <person name="Goesmann A."/>
            <person name="Vaughan L."/>
            <person name="Greub G."/>
        </authorList>
    </citation>
    <scope>NUCLEOTIDE SEQUENCE [LARGE SCALE GENOMIC DNA]</scope>
    <source>
        <strain evidence="9">ATCC VR-1470 / WSU 86-1044</strain>
    </source>
</reference>
<evidence type="ECO:0000256" key="6">
    <source>
        <dbReference type="RuleBase" id="RU003949"/>
    </source>
</evidence>
<keyword evidence="2 5" id="KW-0694">RNA-binding</keyword>
<comment type="function">
    <text evidence="5 7">Binds to 23S rRNA. Forms part of two intersubunit bridges in the 70S ribosome.</text>
</comment>
<dbReference type="InterPro" id="IPR019972">
    <property type="entry name" value="Ribosomal_uL14_CS"/>
</dbReference>